<dbReference type="Proteomes" id="UP000269221">
    <property type="component" value="Unassembled WGS sequence"/>
</dbReference>
<dbReference type="OrthoDB" id="3352408at2759"/>
<protein>
    <submittedName>
        <fullName evidence="2">Uncharacterized protein</fullName>
    </submittedName>
</protein>
<proteinExistence type="predicted"/>
<sequence length="68" mass="7530">MLKLTPLSLTPWLIVLKISFSIILLGKTLTPIARNYLEAEREQDVSPCPHSPVSQHPKCPIPKAPCPT</sequence>
<organism evidence="2 3">
    <name type="scientific">Hirundo rustica rustica</name>
    <dbReference type="NCBI Taxonomy" id="333673"/>
    <lineage>
        <taxon>Eukaryota</taxon>
        <taxon>Metazoa</taxon>
        <taxon>Chordata</taxon>
        <taxon>Craniata</taxon>
        <taxon>Vertebrata</taxon>
        <taxon>Euteleostomi</taxon>
        <taxon>Archelosauria</taxon>
        <taxon>Archosauria</taxon>
        <taxon>Dinosauria</taxon>
        <taxon>Saurischia</taxon>
        <taxon>Theropoda</taxon>
        <taxon>Coelurosauria</taxon>
        <taxon>Aves</taxon>
        <taxon>Neognathae</taxon>
        <taxon>Neoaves</taxon>
        <taxon>Telluraves</taxon>
        <taxon>Australaves</taxon>
        <taxon>Passeriformes</taxon>
        <taxon>Sylvioidea</taxon>
        <taxon>Hirundinidae</taxon>
        <taxon>Hirundo</taxon>
    </lineage>
</organism>
<gene>
    <name evidence="2" type="ORF">DUI87_33550</name>
</gene>
<dbReference type="AlphaFoldDB" id="A0A3M0IU46"/>
<accession>A0A3M0IU46</accession>
<comment type="caution">
    <text evidence="2">The sequence shown here is derived from an EMBL/GenBank/DDBJ whole genome shotgun (WGS) entry which is preliminary data.</text>
</comment>
<evidence type="ECO:0000313" key="2">
    <source>
        <dbReference type="EMBL" id="RMB90039.1"/>
    </source>
</evidence>
<feature type="region of interest" description="Disordered" evidence="1">
    <location>
        <begin position="45"/>
        <end position="68"/>
    </location>
</feature>
<evidence type="ECO:0000256" key="1">
    <source>
        <dbReference type="SAM" id="MobiDB-lite"/>
    </source>
</evidence>
<feature type="compositionally biased region" description="Pro residues" evidence="1">
    <location>
        <begin position="59"/>
        <end position="68"/>
    </location>
</feature>
<dbReference type="EMBL" id="QRBI01000261">
    <property type="protein sequence ID" value="RMB90039.1"/>
    <property type="molecule type" value="Genomic_DNA"/>
</dbReference>
<reference evidence="2 3" key="1">
    <citation type="submission" date="2018-07" db="EMBL/GenBank/DDBJ databases">
        <title>A high quality draft genome assembly of the barn swallow (H. rustica rustica).</title>
        <authorList>
            <person name="Formenti G."/>
            <person name="Chiara M."/>
            <person name="Poveda L."/>
            <person name="Francoijs K.-J."/>
            <person name="Bonisoli-Alquati A."/>
            <person name="Canova L."/>
            <person name="Gianfranceschi L."/>
            <person name="Horner D.S."/>
            <person name="Saino N."/>
        </authorList>
    </citation>
    <scope>NUCLEOTIDE SEQUENCE [LARGE SCALE GENOMIC DNA]</scope>
    <source>
        <strain evidence="2">Chelidonia</strain>
        <tissue evidence="2">Blood</tissue>
    </source>
</reference>
<name>A0A3M0IU46_HIRRU</name>
<keyword evidence="3" id="KW-1185">Reference proteome</keyword>
<evidence type="ECO:0000313" key="3">
    <source>
        <dbReference type="Proteomes" id="UP000269221"/>
    </source>
</evidence>